<dbReference type="GO" id="GO:0032543">
    <property type="term" value="P:mitochondrial translation"/>
    <property type="evidence" value="ECO:0007669"/>
    <property type="project" value="InterPro"/>
</dbReference>
<feature type="region of interest" description="Disordered" evidence="1">
    <location>
        <begin position="73"/>
        <end position="109"/>
    </location>
</feature>
<dbReference type="InterPro" id="IPR019349">
    <property type="entry name" value="Ribosomal_mS35_mit"/>
</dbReference>
<protein>
    <recommendedName>
        <fullName evidence="2">Small ribosomal subunit protein mS35 mitochondrial conserved domain-containing protein</fullName>
    </recommendedName>
</protein>
<dbReference type="EMBL" id="CDSF01000082">
    <property type="protein sequence ID" value="CEO98068.1"/>
    <property type="molecule type" value="Genomic_DNA"/>
</dbReference>
<keyword evidence="5" id="KW-1185">Reference proteome</keyword>
<geneLocation type="mitochondrion" evidence="4"/>
<reference evidence="3 5" key="1">
    <citation type="submission" date="2015-02" db="EMBL/GenBank/DDBJ databases">
        <authorList>
            <person name="Chooi Y.-H."/>
        </authorList>
    </citation>
    <scope>NUCLEOTIDE SEQUENCE [LARGE SCALE GENOMIC DNA]</scope>
    <source>
        <strain evidence="3">E3</strain>
    </source>
</reference>
<dbReference type="AlphaFoldDB" id="A0A0G4IRR7"/>
<dbReference type="GO" id="GO:0005763">
    <property type="term" value="C:mitochondrial small ribosomal subunit"/>
    <property type="evidence" value="ECO:0007669"/>
    <property type="project" value="TreeGrafter"/>
</dbReference>
<gene>
    <name evidence="3" type="ORF">PBRA_006182</name>
    <name evidence="4" type="ORF">PLBR_LOCUS3327</name>
</gene>
<dbReference type="STRING" id="37360.A0A0G4IRR7"/>
<dbReference type="GO" id="GO:0003735">
    <property type="term" value="F:structural constituent of ribosome"/>
    <property type="evidence" value="ECO:0007669"/>
    <property type="project" value="InterPro"/>
</dbReference>
<feature type="region of interest" description="Disordered" evidence="1">
    <location>
        <begin position="124"/>
        <end position="153"/>
    </location>
</feature>
<accession>A0A0G4IRR7</accession>
<evidence type="ECO:0000256" key="1">
    <source>
        <dbReference type="SAM" id="MobiDB-lite"/>
    </source>
</evidence>
<evidence type="ECO:0000313" key="6">
    <source>
        <dbReference type="Proteomes" id="UP000290189"/>
    </source>
</evidence>
<keyword evidence="4" id="KW-0496">Mitochondrion</keyword>
<evidence type="ECO:0000259" key="2">
    <source>
        <dbReference type="Pfam" id="PF10213"/>
    </source>
</evidence>
<dbReference type="Proteomes" id="UP000290189">
    <property type="component" value="Unassembled WGS sequence"/>
</dbReference>
<dbReference type="Pfam" id="PF10213">
    <property type="entry name" value="MRP-S28"/>
    <property type="match status" value="1"/>
</dbReference>
<evidence type="ECO:0000313" key="4">
    <source>
        <dbReference type="EMBL" id="SPQ96112.1"/>
    </source>
</evidence>
<feature type="compositionally biased region" description="Polar residues" evidence="1">
    <location>
        <begin position="90"/>
        <end position="100"/>
    </location>
</feature>
<evidence type="ECO:0000313" key="3">
    <source>
        <dbReference type="EMBL" id="CEO98068.1"/>
    </source>
</evidence>
<dbReference type="PANTHER" id="PTHR13490:SF0">
    <property type="entry name" value="SMALL RIBOSOMAL SUBUNIT PROTEIN MS35"/>
    <property type="match status" value="1"/>
</dbReference>
<dbReference type="EMBL" id="OVEO01000005">
    <property type="protein sequence ID" value="SPQ96112.1"/>
    <property type="molecule type" value="Genomic_DNA"/>
</dbReference>
<proteinExistence type="predicted"/>
<feature type="domain" description="Small ribosomal subunit protein mS35 mitochondrial conserved" evidence="2">
    <location>
        <begin position="169"/>
        <end position="250"/>
    </location>
</feature>
<name>A0A0G4IRR7_PLABS</name>
<reference evidence="4 6" key="2">
    <citation type="submission" date="2018-03" db="EMBL/GenBank/DDBJ databases">
        <authorList>
            <person name="Fogelqvist J."/>
        </authorList>
    </citation>
    <scope>NUCLEOTIDE SEQUENCE [LARGE SCALE GENOMIC DNA]</scope>
</reference>
<dbReference type="PANTHER" id="PTHR13490">
    <property type="entry name" value="MITOCHONDRIAL 28S RIBOSOMAL PROTEIN S28"/>
    <property type="match status" value="1"/>
</dbReference>
<organism evidence="3 5">
    <name type="scientific">Plasmodiophora brassicae</name>
    <name type="common">Clubroot disease agent</name>
    <dbReference type="NCBI Taxonomy" id="37360"/>
    <lineage>
        <taxon>Eukaryota</taxon>
        <taxon>Sar</taxon>
        <taxon>Rhizaria</taxon>
        <taxon>Endomyxa</taxon>
        <taxon>Phytomyxea</taxon>
        <taxon>Plasmodiophorida</taxon>
        <taxon>Plasmodiophoridae</taxon>
        <taxon>Plasmodiophora</taxon>
    </lineage>
</organism>
<sequence length="259" mass="28171">MRQLLHVEQACRDACALAGAVRQRADLGRCPARTSSCAFSSIMATSVLGRCRAMVMQRCGARAWLSAHVPKNGGDAPSVAAAPEKAPDSDSGNASETGPSSIGAGETASSDVWLPKSFSEMEVPRDWSEELEFPQTEEDPDAPFEEEYTGDPDGIPVMLEKTRLFQSMTTDTDVPEERKVKLWARVTELKIDEADQQSLISILGTRYDPNTGVLKLTSDKYPSPDENAKHVCDLLKTLIAEAKQLTKQLAEAEAKLVSQ</sequence>
<dbReference type="Proteomes" id="UP000039324">
    <property type="component" value="Unassembled WGS sequence"/>
</dbReference>
<evidence type="ECO:0000313" key="5">
    <source>
        <dbReference type="Proteomes" id="UP000039324"/>
    </source>
</evidence>
<feature type="compositionally biased region" description="Acidic residues" evidence="1">
    <location>
        <begin position="129"/>
        <end position="150"/>
    </location>
</feature>
<dbReference type="InterPro" id="IPR039848">
    <property type="entry name" value="Ribosomal_mS35_mt"/>
</dbReference>
<dbReference type="OrthoDB" id="283424at2759"/>